<organism evidence="9 10">
    <name type="scientific">Coptis chinensis</name>
    <dbReference type="NCBI Taxonomy" id="261450"/>
    <lineage>
        <taxon>Eukaryota</taxon>
        <taxon>Viridiplantae</taxon>
        <taxon>Streptophyta</taxon>
        <taxon>Embryophyta</taxon>
        <taxon>Tracheophyta</taxon>
        <taxon>Spermatophyta</taxon>
        <taxon>Magnoliopsida</taxon>
        <taxon>Ranunculales</taxon>
        <taxon>Ranunculaceae</taxon>
        <taxon>Coptidoideae</taxon>
        <taxon>Coptis</taxon>
    </lineage>
</organism>
<evidence type="ECO:0000256" key="6">
    <source>
        <dbReference type="ARBA" id="ARBA00023049"/>
    </source>
</evidence>
<keyword evidence="2 7" id="KW-0645">Protease</keyword>
<gene>
    <name evidence="9" type="ORF">IFM89_031697</name>
</gene>
<feature type="domain" description="Peptidase M3A/M3B catalytic" evidence="8">
    <location>
        <begin position="12"/>
        <end position="274"/>
    </location>
</feature>
<keyword evidence="10" id="KW-1185">Reference proteome</keyword>
<comment type="similarity">
    <text evidence="1 7">Belongs to the peptidase M3 family.</text>
</comment>
<sequence>MPYFILLGIVFSQGDLGYLYLDLYSRKGKYPGSAHFTIKGGRKISEKEYQLPIVALVCDFSAPSGSSIARLNHGEVVTLFHEFGHALHSLLSRTDYQHFSGVRVVIDLAETPSHLFEYYAWDYRFLKTFAKHYLTGEVIPEKLVQSMNSAKKMFAATELQRQVLYSLIDQKLFGEQSTMPMDTISVVADLKRQYTSWNHVEGTHWHSRFNHFITYGASYYTYIYARCFAATIWQEVCVEDPLSRAAGSTLRSELLQHGGAKEPSTLLKDLAGDQILRYHKEGIMPNLTSLCKELELMGNDCNSQR</sequence>
<dbReference type="InterPro" id="IPR045090">
    <property type="entry name" value="Pept_M3A_M3B"/>
</dbReference>
<dbReference type="Pfam" id="PF01432">
    <property type="entry name" value="Peptidase_M3"/>
    <property type="match status" value="1"/>
</dbReference>
<dbReference type="Gene3D" id="1.10.1370.10">
    <property type="entry name" value="Neurolysin, domain 3"/>
    <property type="match status" value="1"/>
</dbReference>
<accession>A0A835HQZ5</accession>
<dbReference type="OrthoDB" id="17530at2759"/>
<dbReference type="InterPro" id="IPR024077">
    <property type="entry name" value="Neurolysin/TOP_dom2"/>
</dbReference>
<dbReference type="PANTHER" id="PTHR11804">
    <property type="entry name" value="PROTEASE M3 THIMET OLIGOPEPTIDASE-RELATED"/>
    <property type="match status" value="1"/>
</dbReference>
<comment type="caution">
    <text evidence="9">The sequence shown here is derived from an EMBL/GenBank/DDBJ whole genome shotgun (WGS) entry which is preliminary data.</text>
</comment>
<evidence type="ECO:0000313" key="9">
    <source>
        <dbReference type="EMBL" id="KAF9602837.1"/>
    </source>
</evidence>
<evidence type="ECO:0000256" key="4">
    <source>
        <dbReference type="ARBA" id="ARBA00022801"/>
    </source>
</evidence>
<keyword evidence="5 7" id="KW-0862">Zinc</keyword>
<dbReference type="PANTHER" id="PTHR11804:SF79">
    <property type="entry name" value="MITOCHONDRIAL INTERMEDIATE PEPTIDASE"/>
    <property type="match status" value="1"/>
</dbReference>
<dbReference type="GO" id="GO:0006518">
    <property type="term" value="P:peptide metabolic process"/>
    <property type="evidence" value="ECO:0007669"/>
    <property type="project" value="TreeGrafter"/>
</dbReference>
<dbReference type="SUPFAM" id="SSF55486">
    <property type="entry name" value="Metalloproteases ('zincins'), catalytic domain"/>
    <property type="match status" value="1"/>
</dbReference>
<dbReference type="GO" id="GO:0004222">
    <property type="term" value="F:metalloendopeptidase activity"/>
    <property type="evidence" value="ECO:0007669"/>
    <property type="project" value="InterPro"/>
</dbReference>
<evidence type="ECO:0000256" key="1">
    <source>
        <dbReference type="ARBA" id="ARBA00006040"/>
    </source>
</evidence>
<evidence type="ECO:0000256" key="2">
    <source>
        <dbReference type="ARBA" id="ARBA00022670"/>
    </source>
</evidence>
<evidence type="ECO:0000256" key="3">
    <source>
        <dbReference type="ARBA" id="ARBA00022723"/>
    </source>
</evidence>
<proteinExistence type="inferred from homology"/>
<dbReference type="InterPro" id="IPR001567">
    <property type="entry name" value="Pept_M3A_M3B_dom"/>
</dbReference>
<evidence type="ECO:0000256" key="5">
    <source>
        <dbReference type="ARBA" id="ARBA00022833"/>
    </source>
</evidence>
<dbReference type="AlphaFoldDB" id="A0A835HQZ5"/>
<dbReference type="InterPro" id="IPR024079">
    <property type="entry name" value="MetalloPept_cat_dom_sf"/>
</dbReference>
<keyword evidence="6 7" id="KW-0482">Metalloprotease</keyword>
<evidence type="ECO:0000313" key="10">
    <source>
        <dbReference type="Proteomes" id="UP000631114"/>
    </source>
</evidence>
<keyword evidence="4 7" id="KW-0378">Hydrolase</keyword>
<name>A0A835HQZ5_9MAGN</name>
<dbReference type="Gene3D" id="3.40.390.10">
    <property type="entry name" value="Collagenase (Catalytic Domain)"/>
    <property type="match status" value="1"/>
</dbReference>
<keyword evidence="3 7" id="KW-0479">Metal-binding</keyword>
<dbReference type="GO" id="GO:0006508">
    <property type="term" value="P:proteolysis"/>
    <property type="evidence" value="ECO:0007669"/>
    <property type="project" value="UniProtKB-KW"/>
</dbReference>
<dbReference type="Proteomes" id="UP000631114">
    <property type="component" value="Unassembled WGS sequence"/>
</dbReference>
<dbReference type="GO" id="GO:0046872">
    <property type="term" value="F:metal ion binding"/>
    <property type="evidence" value="ECO:0007669"/>
    <property type="project" value="UniProtKB-UniRule"/>
</dbReference>
<dbReference type="EMBL" id="JADFTS010000006">
    <property type="protein sequence ID" value="KAF9602837.1"/>
    <property type="molecule type" value="Genomic_DNA"/>
</dbReference>
<evidence type="ECO:0000256" key="7">
    <source>
        <dbReference type="RuleBase" id="RU003435"/>
    </source>
</evidence>
<comment type="cofactor">
    <cofactor evidence="7">
        <name>Zn(2+)</name>
        <dbReference type="ChEBI" id="CHEBI:29105"/>
    </cofactor>
    <text evidence="7">Binds 1 zinc ion.</text>
</comment>
<reference evidence="9 10" key="1">
    <citation type="submission" date="2020-10" db="EMBL/GenBank/DDBJ databases">
        <title>The Coptis chinensis genome and diversification of protoberbering-type alkaloids.</title>
        <authorList>
            <person name="Wang B."/>
            <person name="Shu S."/>
            <person name="Song C."/>
            <person name="Liu Y."/>
        </authorList>
    </citation>
    <scope>NUCLEOTIDE SEQUENCE [LARGE SCALE GENOMIC DNA]</scope>
    <source>
        <strain evidence="9">HL-2020</strain>
        <tissue evidence="9">Leaf</tissue>
    </source>
</reference>
<evidence type="ECO:0000259" key="8">
    <source>
        <dbReference type="Pfam" id="PF01432"/>
    </source>
</evidence>
<protein>
    <recommendedName>
        <fullName evidence="8">Peptidase M3A/M3B catalytic domain-containing protein</fullName>
    </recommendedName>
</protein>